<proteinExistence type="predicted"/>
<dbReference type="AlphaFoldDB" id="A0A1M5SVN9"/>
<evidence type="ECO:0000313" key="2">
    <source>
        <dbReference type="Proteomes" id="UP000184074"/>
    </source>
</evidence>
<dbReference type="RefSeq" id="WP_072902711.1">
    <property type="nucleotide sequence ID" value="NZ_FQXB01000007.1"/>
</dbReference>
<keyword evidence="2" id="KW-1185">Reference proteome</keyword>
<accession>A0A1M5SVN9</accession>
<evidence type="ECO:0000313" key="1">
    <source>
        <dbReference type="EMBL" id="SHH42557.1"/>
    </source>
</evidence>
<name>A0A1M5SVN9_9RHOB</name>
<reference evidence="1 2" key="1">
    <citation type="submission" date="2016-11" db="EMBL/GenBank/DDBJ databases">
        <authorList>
            <person name="Jaros S."/>
            <person name="Januszkiewicz K."/>
            <person name="Wedrychowicz H."/>
        </authorList>
    </citation>
    <scope>NUCLEOTIDE SEQUENCE [LARGE SCALE GENOMIC DNA]</scope>
    <source>
        <strain evidence="1 2">DSM 28715</strain>
    </source>
</reference>
<sequence length="173" mass="18893">MGADVLVVAPKRDQLHFSGSILKLLKTVSEAENNSLGFQHDVLILLASAQFVEGEPIPSQLTDFNDKGLSNAISSLVVTDPLCNILDVDTEDGRSVLTVLANAEDTDPFNVELCYLQGISKTMGNDIQQDNDLGIGKALIDIFSEFQYPLQGISHKKSRARRPGFPLILRPDQ</sequence>
<dbReference type="EMBL" id="FQXB01000007">
    <property type="protein sequence ID" value="SHH42557.1"/>
    <property type="molecule type" value="Genomic_DNA"/>
</dbReference>
<gene>
    <name evidence="1" type="ORF">SAMN05444003_3143</name>
</gene>
<dbReference type="Proteomes" id="UP000184074">
    <property type="component" value="Unassembled WGS sequence"/>
</dbReference>
<protein>
    <submittedName>
        <fullName evidence="1">Uncharacterized protein</fullName>
    </submittedName>
</protein>
<organism evidence="1 2">
    <name type="scientific">Cognatiyoonia sediminum</name>
    <dbReference type="NCBI Taxonomy" id="1508389"/>
    <lineage>
        <taxon>Bacteria</taxon>
        <taxon>Pseudomonadati</taxon>
        <taxon>Pseudomonadota</taxon>
        <taxon>Alphaproteobacteria</taxon>
        <taxon>Rhodobacterales</taxon>
        <taxon>Paracoccaceae</taxon>
        <taxon>Cognatiyoonia</taxon>
    </lineage>
</organism>